<dbReference type="AlphaFoldDB" id="A0A645C6H5"/>
<organism evidence="1">
    <name type="scientific">bioreactor metagenome</name>
    <dbReference type="NCBI Taxonomy" id="1076179"/>
    <lineage>
        <taxon>unclassified sequences</taxon>
        <taxon>metagenomes</taxon>
        <taxon>ecological metagenomes</taxon>
    </lineage>
</organism>
<accession>A0A645C6H5</accession>
<proteinExistence type="predicted"/>
<comment type="caution">
    <text evidence="1">The sequence shown here is derived from an EMBL/GenBank/DDBJ whole genome shotgun (WGS) entry which is preliminary data.</text>
</comment>
<gene>
    <name evidence="1" type="ORF">SDC9_120151</name>
</gene>
<dbReference type="EMBL" id="VSSQ01025196">
    <property type="protein sequence ID" value="MPM73175.1"/>
    <property type="molecule type" value="Genomic_DNA"/>
</dbReference>
<protein>
    <submittedName>
        <fullName evidence="1">Uncharacterized protein</fullName>
    </submittedName>
</protein>
<reference evidence="1" key="1">
    <citation type="submission" date="2019-08" db="EMBL/GenBank/DDBJ databases">
        <authorList>
            <person name="Kucharzyk K."/>
            <person name="Murdoch R.W."/>
            <person name="Higgins S."/>
            <person name="Loffler F."/>
        </authorList>
    </citation>
    <scope>NUCLEOTIDE SEQUENCE</scope>
</reference>
<sequence length="160" mass="17086">MAVGPSAAPMMPIEAASLMSNPKNTATAIVKKIPNWAAAPNNSMNGFCRSGPKSIMAPMPIKINNGNSSVLIPASKRTSRTPSDSLPLTICVRTPVPGKLTRIVPNPIGTNKVGSYSFLIPRYISTLPMTIMISWPGVTDKIPATICSNFYFPPNVVFIE</sequence>
<evidence type="ECO:0000313" key="1">
    <source>
        <dbReference type="EMBL" id="MPM73175.1"/>
    </source>
</evidence>
<name>A0A645C6H5_9ZZZZ</name>